<dbReference type="PROSITE" id="PS50829">
    <property type="entry name" value="GYF"/>
    <property type="match status" value="1"/>
</dbReference>
<feature type="compositionally biased region" description="Basic residues" evidence="1">
    <location>
        <begin position="321"/>
        <end position="337"/>
    </location>
</feature>
<feature type="region of interest" description="Disordered" evidence="1">
    <location>
        <begin position="1"/>
        <end position="237"/>
    </location>
</feature>
<feature type="region of interest" description="Disordered" evidence="1">
    <location>
        <begin position="316"/>
        <end position="370"/>
    </location>
</feature>
<feature type="compositionally biased region" description="Basic and acidic residues" evidence="1">
    <location>
        <begin position="169"/>
        <end position="179"/>
    </location>
</feature>
<feature type="region of interest" description="Disordered" evidence="1">
    <location>
        <begin position="407"/>
        <end position="435"/>
    </location>
</feature>
<dbReference type="InterPro" id="IPR035445">
    <property type="entry name" value="GYF-like_dom_sf"/>
</dbReference>
<feature type="compositionally biased region" description="Acidic residues" evidence="1">
    <location>
        <begin position="38"/>
        <end position="48"/>
    </location>
</feature>
<sequence length="490" mass="54818">MTGKRHAEAHARYQPDSSSSIKKPRFDYRNPSTLAPDASEEDAILELDEIGKGGQQTKRNAVKLDGYDTDSSEENFDTRAEEKARLAKQSTAPAAASKDEEELDMFADMDEGQAGGAQGDGDDDEEVSREGKKGSKKAVRFMEINEIEGQVHSSKSGGHVSADFNLINHLDKGKQREDVSGESSSESGDDEERDRLDTLEVDDDRDAAELGAGSKKKHAPKLDAFNMEQEGQEGRFDESGNFIRKAADPDAVHDAWMDGLGKKDMKKAREAQEKRDALRREKLAADDALLNSDLLSTLISHLEVGETVLEALQRLQSQAKPKAKPKKVPKWKQKKQQKTNDDNDTMDIDGTETKEEQKEDPAETRRKAIVEEITGAADALFSRDQQDIYDKEREVLMRAYKRETGDDWVPSASASEPIATSDDHNNNRTNDQPEAQWEYRWADGRDPEGKSYGSYDAQTMRAWNDAGYFGQGVEFRRVGEDAWRSEVEFL</sequence>
<accession>A0ABR3PFH9</accession>
<dbReference type="Proteomes" id="UP001562354">
    <property type="component" value="Unassembled WGS sequence"/>
</dbReference>
<reference evidence="3 4" key="1">
    <citation type="submission" date="2024-07" db="EMBL/GenBank/DDBJ databases">
        <title>Draft sequence of the Neodothiora populina.</title>
        <authorList>
            <person name="Drown D.D."/>
            <person name="Schuette U.S."/>
            <person name="Buechlein A.B."/>
            <person name="Rusch D.R."/>
            <person name="Winton L.W."/>
            <person name="Adams G.A."/>
        </authorList>
    </citation>
    <scope>NUCLEOTIDE SEQUENCE [LARGE SCALE GENOMIC DNA]</scope>
    <source>
        <strain evidence="3 4">CPC 39397</strain>
    </source>
</reference>
<comment type="caution">
    <text evidence="3">The sequence shown here is derived from an EMBL/GenBank/DDBJ whole genome shotgun (WGS) entry which is preliminary data.</text>
</comment>
<evidence type="ECO:0000313" key="3">
    <source>
        <dbReference type="EMBL" id="KAL1304495.1"/>
    </source>
</evidence>
<protein>
    <recommendedName>
        <fullName evidence="2">GYF domain-containing protein</fullName>
    </recommendedName>
</protein>
<feature type="compositionally biased region" description="Basic and acidic residues" evidence="1">
    <location>
        <begin position="76"/>
        <end position="85"/>
    </location>
</feature>
<name>A0ABR3PFH9_9PEZI</name>
<dbReference type="RefSeq" id="XP_069200770.1">
    <property type="nucleotide sequence ID" value="XM_069342961.1"/>
</dbReference>
<dbReference type="PANTHER" id="PTHR13138">
    <property type="entry name" value="PROTEIN LIN1"/>
    <property type="match status" value="1"/>
</dbReference>
<organism evidence="3 4">
    <name type="scientific">Neodothiora populina</name>
    <dbReference type="NCBI Taxonomy" id="2781224"/>
    <lineage>
        <taxon>Eukaryota</taxon>
        <taxon>Fungi</taxon>
        <taxon>Dikarya</taxon>
        <taxon>Ascomycota</taxon>
        <taxon>Pezizomycotina</taxon>
        <taxon>Dothideomycetes</taxon>
        <taxon>Dothideomycetidae</taxon>
        <taxon>Dothideales</taxon>
        <taxon>Dothioraceae</taxon>
        <taxon>Neodothiora</taxon>
    </lineage>
</organism>
<evidence type="ECO:0000313" key="4">
    <source>
        <dbReference type="Proteomes" id="UP001562354"/>
    </source>
</evidence>
<feature type="compositionally biased region" description="Acidic residues" evidence="1">
    <location>
        <begin position="99"/>
        <end position="111"/>
    </location>
</feature>
<dbReference type="InterPro" id="IPR003169">
    <property type="entry name" value="GYF"/>
</dbReference>
<feature type="domain" description="GYF" evidence="2">
    <location>
        <begin position="434"/>
        <end position="490"/>
    </location>
</feature>
<dbReference type="SUPFAM" id="SSF55277">
    <property type="entry name" value="GYF domain"/>
    <property type="match status" value="1"/>
</dbReference>
<dbReference type="GeneID" id="95977185"/>
<evidence type="ECO:0000256" key="1">
    <source>
        <dbReference type="SAM" id="MobiDB-lite"/>
    </source>
</evidence>
<evidence type="ECO:0000259" key="2">
    <source>
        <dbReference type="PROSITE" id="PS50829"/>
    </source>
</evidence>
<dbReference type="Gene3D" id="3.30.1490.40">
    <property type="match status" value="1"/>
</dbReference>
<dbReference type="EMBL" id="JBFMKM010000008">
    <property type="protein sequence ID" value="KAL1304495.1"/>
    <property type="molecule type" value="Genomic_DNA"/>
</dbReference>
<gene>
    <name evidence="3" type="ORF">AAFC00_003484</name>
</gene>
<feature type="compositionally biased region" description="Basic and acidic residues" evidence="1">
    <location>
        <begin position="351"/>
        <end position="370"/>
    </location>
</feature>
<feature type="compositionally biased region" description="Basic and acidic residues" evidence="1">
    <location>
        <begin position="1"/>
        <end position="13"/>
    </location>
</feature>
<keyword evidence="4" id="KW-1185">Reference proteome</keyword>
<dbReference type="Pfam" id="PF02213">
    <property type="entry name" value="GYF"/>
    <property type="match status" value="1"/>
</dbReference>
<dbReference type="InterPro" id="IPR039905">
    <property type="entry name" value="CD2BP2/Lin1"/>
</dbReference>
<dbReference type="PANTHER" id="PTHR13138:SF3">
    <property type="entry name" value="CD2 ANTIGEN CYTOPLASMIC TAIL-BINDING PROTEIN 2"/>
    <property type="match status" value="1"/>
</dbReference>
<proteinExistence type="predicted"/>